<evidence type="ECO:0000256" key="10">
    <source>
        <dbReference type="ARBA" id="ARBA00023128"/>
    </source>
</evidence>
<dbReference type="GO" id="GO:0005743">
    <property type="term" value="C:mitochondrial inner membrane"/>
    <property type="evidence" value="ECO:0007669"/>
    <property type="project" value="UniProtKB-SubCell"/>
</dbReference>
<dbReference type="OMA" id="TYCAYEA"/>
<dbReference type="Proteomes" id="UP000094389">
    <property type="component" value="Unassembled WGS sequence"/>
</dbReference>
<proteinExistence type="inferred from homology"/>
<sequence length="70" mass="8066">MRSTLVRRLADPWAKREAWRYEGHFTKANMYRNLWPGFTYGVGAFVLYCIGEKALGGKSHSEHGAEHSEH</sequence>
<evidence type="ECO:0000256" key="9">
    <source>
        <dbReference type="ARBA" id="ARBA00022989"/>
    </source>
</evidence>
<name>A0A0H5BZM4_CYBJN</name>
<evidence type="ECO:0000256" key="4">
    <source>
        <dbReference type="ARBA" id="ARBA00022448"/>
    </source>
</evidence>
<accession>A0A1E4SA34</accession>
<keyword evidence="4" id="KW-0813">Transport</keyword>
<dbReference type="GO" id="GO:0032981">
    <property type="term" value="P:mitochondrial respiratory chain complex I assembly"/>
    <property type="evidence" value="ECO:0007669"/>
    <property type="project" value="TreeGrafter"/>
</dbReference>
<dbReference type="Pfam" id="PF08122">
    <property type="entry name" value="NDUF_B12"/>
    <property type="match status" value="1"/>
</dbReference>
<organism evidence="12 14">
    <name type="scientific">Cyberlindnera jadinii (strain ATCC 18201 / CBS 1600 / BCRC 20928 / JCM 3617 / NBRC 0987 / NRRL Y-1542)</name>
    <name type="common">Torula yeast</name>
    <name type="synonym">Candida utilis</name>
    <dbReference type="NCBI Taxonomy" id="983966"/>
    <lineage>
        <taxon>Eukaryota</taxon>
        <taxon>Fungi</taxon>
        <taxon>Dikarya</taxon>
        <taxon>Ascomycota</taxon>
        <taxon>Saccharomycotina</taxon>
        <taxon>Saccharomycetes</taxon>
        <taxon>Phaffomycetales</taxon>
        <taxon>Phaffomycetaceae</taxon>
        <taxon>Cyberlindnera</taxon>
    </lineage>
</organism>
<evidence type="ECO:0000313" key="14">
    <source>
        <dbReference type="Proteomes" id="UP000038830"/>
    </source>
</evidence>
<dbReference type="PANTHER" id="PTHR15082">
    <property type="entry name" value="NADH-UBIQUINONE OXIDOREDUCTASE B12 SUBUNIT"/>
    <property type="match status" value="1"/>
</dbReference>
<keyword evidence="9" id="KW-1133">Transmembrane helix</keyword>
<evidence type="ECO:0000256" key="2">
    <source>
        <dbReference type="ARBA" id="ARBA00004298"/>
    </source>
</evidence>
<dbReference type="RefSeq" id="XP_020073367.1">
    <property type="nucleotide sequence ID" value="XM_020217045.1"/>
</dbReference>
<dbReference type="GeneID" id="30991441"/>
<comment type="similarity">
    <text evidence="3">Belongs to the complex I NDUFB3 subunit family.</text>
</comment>
<evidence type="ECO:0000313" key="13">
    <source>
        <dbReference type="EMBL" id="ODV76328.1"/>
    </source>
</evidence>
<evidence type="ECO:0000256" key="5">
    <source>
        <dbReference type="ARBA" id="ARBA00022660"/>
    </source>
</evidence>
<evidence type="ECO:0000313" key="12">
    <source>
        <dbReference type="EMBL" id="CEP20980.1"/>
    </source>
</evidence>
<keyword evidence="5" id="KW-0679">Respiratory chain</keyword>
<dbReference type="InterPro" id="IPR012576">
    <property type="entry name" value="NDUFB3"/>
</dbReference>
<accession>A0A0H5BZM4</accession>
<dbReference type="EMBL" id="KV453925">
    <property type="protein sequence ID" value="ODV76328.1"/>
    <property type="molecule type" value="Genomic_DNA"/>
</dbReference>
<dbReference type="OrthoDB" id="521512at2759"/>
<gene>
    <name evidence="12" type="ORF">BN1211_0967</name>
    <name evidence="13" type="ORF">CYBJADRAFT_182504</name>
</gene>
<reference evidence="14" key="2">
    <citation type="journal article" date="2015" name="J. Biotechnol.">
        <title>The structure of the Cyberlindnera jadinii genome and its relation to Candida utilis analyzed by the occurrence of single nucleotide polymorphisms.</title>
        <authorList>
            <person name="Rupp O."/>
            <person name="Brinkrolf K."/>
            <person name="Buerth C."/>
            <person name="Kunigo M."/>
            <person name="Schneider J."/>
            <person name="Jaenicke S."/>
            <person name="Goesmann A."/>
            <person name="Puehler A."/>
            <person name="Jaeger K.-E."/>
            <person name="Ernst J.F."/>
        </authorList>
    </citation>
    <scope>NUCLEOTIDE SEQUENCE [LARGE SCALE GENOMIC DNA]</scope>
    <source>
        <strain evidence="14">ATCC 18201 / CBS 1600 / BCRC 20928 / JCM 3617 / NBRC 0987 / NRRL Y-1542</strain>
    </source>
</reference>
<keyword evidence="11" id="KW-0472">Membrane</keyword>
<keyword evidence="15" id="KW-1185">Reference proteome</keyword>
<comment type="subcellular location">
    <subcellularLocation>
        <location evidence="2">Mitochondrion inner membrane</location>
        <topology evidence="2">Single-pass membrane protein</topology>
        <orientation evidence="2">Matrix side</orientation>
    </subcellularLocation>
</comment>
<evidence type="ECO:0000256" key="3">
    <source>
        <dbReference type="ARBA" id="ARBA00005667"/>
    </source>
</evidence>
<dbReference type="EMBL" id="CDQK01000001">
    <property type="protein sequence ID" value="CEP20980.1"/>
    <property type="molecule type" value="Genomic_DNA"/>
</dbReference>
<evidence type="ECO:0000256" key="1">
    <source>
        <dbReference type="ARBA" id="ARBA00003195"/>
    </source>
</evidence>
<keyword evidence="8" id="KW-0249">Electron transport</keyword>
<keyword evidence="10" id="KW-0496">Mitochondrion</keyword>
<dbReference type="PANTHER" id="PTHR15082:SF2">
    <property type="entry name" value="NADH DEHYDROGENASE [UBIQUINONE] 1 BETA SUBCOMPLEX SUBUNIT 3"/>
    <property type="match status" value="1"/>
</dbReference>
<dbReference type="AlphaFoldDB" id="A0A0H5BZM4"/>
<evidence type="ECO:0000256" key="11">
    <source>
        <dbReference type="ARBA" id="ARBA00023136"/>
    </source>
</evidence>
<comment type="function">
    <text evidence="1">Accessory subunit of the mitochondrial membrane respiratory chain NADH dehydrogenase (Complex I), that is believed not to be involved in catalysis. Complex I functions in the transfer of electrons from NADH to the respiratory chain. The immediate electron acceptor for the enzyme is believed to be ubiquinone.</text>
</comment>
<keyword evidence="7" id="KW-0999">Mitochondrion inner membrane</keyword>
<reference evidence="12" key="1">
    <citation type="submission" date="2014-12" db="EMBL/GenBank/DDBJ databases">
        <authorList>
            <person name="Jaenicke S."/>
        </authorList>
    </citation>
    <scope>NUCLEOTIDE SEQUENCE [LARGE SCALE GENOMIC DNA]</scope>
    <source>
        <strain evidence="12">CBS1600</strain>
    </source>
</reference>
<dbReference type="STRING" id="983966.A0A0H5BZM4"/>
<evidence type="ECO:0000256" key="7">
    <source>
        <dbReference type="ARBA" id="ARBA00022792"/>
    </source>
</evidence>
<dbReference type="Proteomes" id="UP000038830">
    <property type="component" value="Unassembled WGS sequence"/>
</dbReference>
<evidence type="ECO:0000256" key="6">
    <source>
        <dbReference type="ARBA" id="ARBA00022692"/>
    </source>
</evidence>
<reference evidence="13 15" key="3">
    <citation type="journal article" date="2016" name="Proc. Natl. Acad. Sci. U.S.A.">
        <title>Comparative genomics of biotechnologically important yeasts.</title>
        <authorList>
            <person name="Riley R."/>
            <person name="Haridas S."/>
            <person name="Wolfe K.H."/>
            <person name="Lopes M.R."/>
            <person name="Hittinger C.T."/>
            <person name="Goeker M."/>
            <person name="Salamov A.A."/>
            <person name="Wisecaver J.H."/>
            <person name="Long T.M."/>
            <person name="Calvey C.H."/>
            <person name="Aerts A.L."/>
            <person name="Barry K.W."/>
            <person name="Choi C."/>
            <person name="Clum A."/>
            <person name="Coughlan A.Y."/>
            <person name="Deshpande S."/>
            <person name="Douglass A.P."/>
            <person name="Hanson S.J."/>
            <person name="Klenk H.-P."/>
            <person name="LaButti K.M."/>
            <person name="Lapidus A."/>
            <person name="Lindquist E.A."/>
            <person name="Lipzen A.M."/>
            <person name="Meier-Kolthoff J.P."/>
            <person name="Ohm R.A."/>
            <person name="Otillar R.P."/>
            <person name="Pangilinan J.L."/>
            <person name="Peng Y."/>
            <person name="Rokas A."/>
            <person name="Rosa C.A."/>
            <person name="Scheuner C."/>
            <person name="Sibirny A.A."/>
            <person name="Slot J.C."/>
            <person name="Stielow J.B."/>
            <person name="Sun H."/>
            <person name="Kurtzman C.P."/>
            <person name="Blackwell M."/>
            <person name="Grigoriev I.V."/>
            <person name="Jeffries T.W."/>
        </authorList>
    </citation>
    <scope>NUCLEOTIDE SEQUENCE [LARGE SCALE GENOMIC DNA]</scope>
    <source>
        <strain evidence="15">ATCC 18201 / CBS 1600 / BCRC 20928 / JCM 3617 / NBRC 0987 / NRRL Y-1542</strain>
        <strain evidence="13">NRRL Y-1542</strain>
    </source>
</reference>
<evidence type="ECO:0000256" key="8">
    <source>
        <dbReference type="ARBA" id="ARBA00022982"/>
    </source>
</evidence>
<keyword evidence="6" id="KW-0812">Transmembrane</keyword>
<protein>
    <submittedName>
        <fullName evidence="12">Uncharacterized protein</fullName>
    </submittedName>
</protein>
<evidence type="ECO:0000313" key="15">
    <source>
        <dbReference type="Proteomes" id="UP000094389"/>
    </source>
</evidence>
<dbReference type="GO" id="GO:0022900">
    <property type="term" value="P:electron transport chain"/>
    <property type="evidence" value="ECO:0007669"/>
    <property type="project" value="InterPro"/>
</dbReference>